<dbReference type="Proteomes" id="UP000233551">
    <property type="component" value="Unassembled WGS sequence"/>
</dbReference>
<dbReference type="AlphaFoldDB" id="A0A2I0ING8"/>
<organism evidence="2 3">
    <name type="scientific">Punica granatum</name>
    <name type="common">Pomegranate</name>
    <dbReference type="NCBI Taxonomy" id="22663"/>
    <lineage>
        <taxon>Eukaryota</taxon>
        <taxon>Viridiplantae</taxon>
        <taxon>Streptophyta</taxon>
        <taxon>Embryophyta</taxon>
        <taxon>Tracheophyta</taxon>
        <taxon>Spermatophyta</taxon>
        <taxon>Magnoliopsida</taxon>
        <taxon>eudicotyledons</taxon>
        <taxon>Gunneridae</taxon>
        <taxon>Pentapetalae</taxon>
        <taxon>rosids</taxon>
        <taxon>malvids</taxon>
        <taxon>Myrtales</taxon>
        <taxon>Lythraceae</taxon>
        <taxon>Punica</taxon>
    </lineage>
</organism>
<evidence type="ECO:0000256" key="1">
    <source>
        <dbReference type="SAM" id="MobiDB-lite"/>
    </source>
</evidence>
<evidence type="ECO:0000313" key="2">
    <source>
        <dbReference type="EMBL" id="PKI45527.1"/>
    </source>
</evidence>
<dbReference type="EMBL" id="PGOL01002706">
    <property type="protein sequence ID" value="PKI45527.1"/>
    <property type="molecule type" value="Genomic_DNA"/>
</dbReference>
<protein>
    <submittedName>
        <fullName evidence="2">Uncharacterized protein</fullName>
    </submittedName>
</protein>
<proteinExistence type="predicted"/>
<accession>A0A2I0ING8</accession>
<name>A0A2I0ING8_PUNGR</name>
<keyword evidence="3" id="KW-1185">Reference proteome</keyword>
<feature type="region of interest" description="Disordered" evidence="1">
    <location>
        <begin position="64"/>
        <end position="87"/>
    </location>
</feature>
<comment type="caution">
    <text evidence="2">The sequence shown here is derived from an EMBL/GenBank/DDBJ whole genome shotgun (WGS) entry which is preliminary data.</text>
</comment>
<feature type="region of interest" description="Disordered" evidence="1">
    <location>
        <begin position="1"/>
        <end position="42"/>
    </location>
</feature>
<sequence length="130" mass="13648">MQRGLGAFTFPGTRDRRKKPGVQTGLSGLNSADRLQGGAGPASWAERAEVWAALVGWAERAGVGPRKGVMGREHGRARPGAGAGPNLQAKWVARSGLNSRRGRTGWTVSAGLGRAGWAESAGLDRHKPKK</sequence>
<gene>
    <name evidence="2" type="ORF">CRG98_034045</name>
</gene>
<evidence type="ECO:0000313" key="3">
    <source>
        <dbReference type="Proteomes" id="UP000233551"/>
    </source>
</evidence>
<reference evidence="2 3" key="1">
    <citation type="submission" date="2017-11" db="EMBL/GenBank/DDBJ databases">
        <title>De-novo sequencing of pomegranate (Punica granatum L.) genome.</title>
        <authorList>
            <person name="Akparov Z."/>
            <person name="Amiraslanov A."/>
            <person name="Hajiyeva S."/>
            <person name="Abbasov M."/>
            <person name="Kaur K."/>
            <person name="Hamwieh A."/>
            <person name="Solovyev V."/>
            <person name="Salamov A."/>
            <person name="Braich B."/>
            <person name="Kosarev P."/>
            <person name="Mahmoud A."/>
            <person name="Hajiyev E."/>
            <person name="Babayeva S."/>
            <person name="Izzatullayeva V."/>
            <person name="Mammadov A."/>
            <person name="Mammadov A."/>
            <person name="Sharifova S."/>
            <person name="Ojaghi J."/>
            <person name="Eynullazada K."/>
            <person name="Bayramov B."/>
            <person name="Abdulazimova A."/>
            <person name="Shahmuradov I."/>
        </authorList>
    </citation>
    <scope>NUCLEOTIDE SEQUENCE [LARGE SCALE GENOMIC DNA]</scope>
    <source>
        <strain evidence="3">cv. AG2017</strain>
        <tissue evidence="2">Leaf</tissue>
    </source>
</reference>